<proteinExistence type="predicted"/>
<dbReference type="Proteomes" id="UP000667802">
    <property type="component" value="Unassembled WGS sequence"/>
</dbReference>
<reference evidence="2" key="1">
    <citation type="journal article" date="2021" name="Science">
        <title>Hunting the eagle killer: A cyanobacterial neurotoxin causes vacuolar myelinopathy.</title>
        <authorList>
            <person name="Breinlinger S."/>
            <person name="Phillips T.J."/>
            <person name="Haram B.N."/>
            <person name="Mares J."/>
            <person name="Martinez Yerena J.A."/>
            <person name="Hrouzek P."/>
            <person name="Sobotka R."/>
            <person name="Henderson W.M."/>
            <person name="Schmieder P."/>
            <person name="Williams S.M."/>
            <person name="Lauderdale J.D."/>
            <person name="Wilde H.D."/>
            <person name="Gerrin W."/>
            <person name="Kust A."/>
            <person name="Washington J.W."/>
            <person name="Wagner C."/>
            <person name="Geier B."/>
            <person name="Liebeke M."/>
            <person name="Enke H."/>
            <person name="Niedermeyer T.H.J."/>
            <person name="Wilde S.B."/>
        </authorList>
    </citation>
    <scope>NUCLEOTIDE SEQUENCE [LARGE SCALE GENOMIC DNA]</scope>
    <source>
        <strain evidence="2">Thurmond2011</strain>
    </source>
</reference>
<dbReference type="AlphaFoldDB" id="A0AAP5ICL0"/>
<name>A0AAP5ICL0_9CYAN</name>
<dbReference type="RefSeq" id="WP_208339034.1">
    <property type="nucleotide sequence ID" value="NZ_CAWQFN010000488.1"/>
</dbReference>
<sequence>MTYDYCLKFYEDGQKFRADLITPFGVDRPQDPQEIVNKYHETKFYVQHEPGTLVVRKVKTPYFITGVEVVQKTQENEAEFTVLNELYGMNLLEIWKVSFVNHKVLPPNEETVLEERVDYTNFFLPVRYENLNLEELITFHATHGWKRSEVINSITNLLKVKEHEVKSYEWENIVWLREEMNKHPELLAA</sequence>
<gene>
    <name evidence="1" type="ORF">G7B40_024790</name>
</gene>
<keyword evidence="2" id="KW-1185">Reference proteome</keyword>
<evidence type="ECO:0000313" key="1">
    <source>
        <dbReference type="EMBL" id="MDR9897759.1"/>
    </source>
</evidence>
<evidence type="ECO:0000313" key="2">
    <source>
        <dbReference type="Proteomes" id="UP000667802"/>
    </source>
</evidence>
<dbReference type="EMBL" id="JAALHA020000014">
    <property type="protein sequence ID" value="MDR9897759.1"/>
    <property type="molecule type" value="Genomic_DNA"/>
</dbReference>
<comment type="caution">
    <text evidence="1">The sequence shown here is derived from an EMBL/GenBank/DDBJ whole genome shotgun (WGS) entry which is preliminary data.</text>
</comment>
<protein>
    <submittedName>
        <fullName evidence="1">Uncharacterized protein</fullName>
    </submittedName>
</protein>
<organism evidence="1 2">
    <name type="scientific">Aetokthonos hydrillicola Thurmond2011</name>
    <dbReference type="NCBI Taxonomy" id="2712845"/>
    <lineage>
        <taxon>Bacteria</taxon>
        <taxon>Bacillati</taxon>
        <taxon>Cyanobacteriota</taxon>
        <taxon>Cyanophyceae</taxon>
        <taxon>Nostocales</taxon>
        <taxon>Hapalosiphonaceae</taxon>
        <taxon>Aetokthonos</taxon>
    </lineage>
</organism>
<accession>A0AAP5ICL0</accession>